<protein>
    <submittedName>
        <fullName evidence="7">Thiamine pyrophosphokinase</fullName>
    </submittedName>
</protein>
<gene>
    <name evidence="7" type="ORF">H0194_00050</name>
</gene>
<proteinExistence type="predicted"/>
<dbReference type="NCBIfam" id="NF040608">
    <property type="entry name" value="division_SteA"/>
    <property type="match status" value="1"/>
</dbReference>
<dbReference type="InterPro" id="IPR022215">
    <property type="entry name" value="SteA-like_C"/>
</dbReference>
<feature type="domain" description="SteA-like C-terminal" evidence="6">
    <location>
        <begin position="339"/>
        <end position="390"/>
    </location>
</feature>
<accession>A0A7G7CPJ8</accession>
<dbReference type="AlphaFoldDB" id="A0A7G7CPJ8"/>
<evidence type="ECO:0000313" key="7">
    <source>
        <dbReference type="EMBL" id="QNE89514.1"/>
    </source>
</evidence>
<organism evidence="7 8">
    <name type="scientific">Corynebacterium incognita</name>
    <dbReference type="NCBI Taxonomy" id="2754725"/>
    <lineage>
        <taxon>Bacteria</taxon>
        <taxon>Bacillati</taxon>
        <taxon>Actinomycetota</taxon>
        <taxon>Actinomycetes</taxon>
        <taxon>Mycobacteriales</taxon>
        <taxon>Corynebacteriaceae</taxon>
        <taxon>Corynebacterium</taxon>
    </lineage>
</organism>
<keyword evidence="5" id="KW-1133">Transmembrane helix</keyword>
<evidence type="ECO:0000256" key="1">
    <source>
        <dbReference type="ARBA" id="ARBA00022679"/>
    </source>
</evidence>
<keyword evidence="4" id="KW-0067">ATP-binding</keyword>
<dbReference type="RefSeq" id="WP_185175888.1">
    <property type="nucleotide sequence ID" value="NZ_CP059404.1"/>
</dbReference>
<keyword evidence="5" id="KW-0812">Transmembrane</keyword>
<dbReference type="Proteomes" id="UP000515743">
    <property type="component" value="Chromosome"/>
</dbReference>
<dbReference type="GO" id="GO:0009229">
    <property type="term" value="P:thiamine diphosphate biosynthetic process"/>
    <property type="evidence" value="ECO:0007669"/>
    <property type="project" value="InterPro"/>
</dbReference>
<evidence type="ECO:0000256" key="2">
    <source>
        <dbReference type="ARBA" id="ARBA00022741"/>
    </source>
</evidence>
<keyword evidence="5" id="KW-0472">Membrane</keyword>
<evidence type="ECO:0000256" key="4">
    <source>
        <dbReference type="ARBA" id="ARBA00022840"/>
    </source>
</evidence>
<reference evidence="7 8" key="1">
    <citation type="submission" date="2020-07" db="EMBL/GenBank/DDBJ databases">
        <title>Complete genome and description of Corynebacterium incognita strain Marseille-Q3630 sp. nov.</title>
        <authorList>
            <person name="Boxberger M."/>
        </authorList>
    </citation>
    <scope>NUCLEOTIDE SEQUENCE [LARGE SCALE GENOMIC DNA]</scope>
    <source>
        <strain evidence="7 8">Marseille-Q3630</strain>
    </source>
</reference>
<evidence type="ECO:0000259" key="6">
    <source>
        <dbReference type="Pfam" id="PF12555"/>
    </source>
</evidence>
<evidence type="ECO:0000256" key="5">
    <source>
        <dbReference type="SAM" id="Phobius"/>
    </source>
</evidence>
<dbReference type="GO" id="GO:0016301">
    <property type="term" value="F:kinase activity"/>
    <property type="evidence" value="ECO:0007669"/>
    <property type="project" value="UniProtKB-KW"/>
</dbReference>
<evidence type="ECO:0000313" key="8">
    <source>
        <dbReference type="Proteomes" id="UP000515743"/>
    </source>
</evidence>
<keyword evidence="2" id="KW-0547">Nucleotide-binding</keyword>
<keyword evidence="1" id="KW-0808">Transferase</keyword>
<feature type="transmembrane region" description="Helical" evidence="5">
    <location>
        <begin position="350"/>
        <end position="372"/>
    </location>
</feature>
<dbReference type="GO" id="GO:0005524">
    <property type="term" value="F:ATP binding"/>
    <property type="evidence" value="ECO:0007669"/>
    <property type="project" value="UniProtKB-KW"/>
</dbReference>
<keyword evidence="8" id="KW-1185">Reference proteome</keyword>
<dbReference type="SUPFAM" id="SSF63999">
    <property type="entry name" value="Thiamin pyrophosphokinase, catalytic domain"/>
    <property type="match status" value="1"/>
</dbReference>
<evidence type="ECO:0000256" key="3">
    <source>
        <dbReference type="ARBA" id="ARBA00022777"/>
    </source>
</evidence>
<keyword evidence="3 7" id="KW-0418">Kinase</keyword>
<dbReference type="KEGG" id="cik:H0194_00050"/>
<dbReference type="InterPro" id="IPR036759">
    <property type="entry name" value="TPK_catalytic_sf"/>
</dbReference>
<name>A0A7G7CPJ8_9CORY</name>
<sequence>MMSMSLFSRNSDGPGDVAVVRDCTPGGKGFKKFNSGDVAVIDAADISRQEAQTLIDMKPSAVINLARFSTGIIPNYGPHMLLDAGVALVEEPSGEFVDTFKDGKKIRLMDSGDLFFGDKAAGTATVINRGEADQNFSGAQRNLVENMDAYFGNATQFIHSEGPLLIDGLGIPELGDEIKGRKVLVVAPQPDHRNKIKLLRNFIREYDPVVIGVDEAADTLQEVGYRVDFIVGDPTHISSETLRSGARVILPADPDGHAPGLERIQDLGVGAMTFPAAVESSADLAVLLADYHEASLIVQVADATDLDAIFAGADHAAPSAMLTRLKAGSRLVDADTVINLYTMPSSGSGLAWMWAILGLLVAIAVLIAIVGFGGDGAFVDNLVDTWNVLAQKVQGWFK</sequence>
<dbReference type="InterPro" id="IPR047795">
    <property type="entry name" value="Put_SteA-like"/>
</dbReference>
<dbReference type="EMBL" id="CP059404">
    <property type="protein sequence ID" value="QNE89514.1"/>
    <property type="molecule type" value="Genomic_DNA"/>
</dbReference>
<dbReference type="GO" id="GO:0004788">
    <property type="term" value="F:thiamine diphosphokinase activity"/>
    <property type="evidence" value="ECO:0007669"/>
    <property type="project" value="InterPro"/>
</dbReference>
<dbReference type="Pfam" id="PF12555">
    <property type="entry name" value="SteA-like_C"/>
    <property type="match status" value="1"/>
</dbReference>